<keyword evidence="4" id="KW-0808">Transferase</keyword>
<dbReference type="PANTHER" id="PTHR10815:SF5">
    <property type="entry name" value="METHYLATED-DNA--PROTEIN-CYSTEINE METHYLTRANSFERASE"/>
    <property type="match status" value="1"/>
</dbReference>
<reference evidence="4 5" key="1">
    <citation type="journal article" date="2013" name="Genome Biol.">
        <title>Genomic analysis reveals key aspects of prokaryotic symbiosis in the phototrophic consortium "Chlorochromatium aggregatum".</title>
        <authorList>
            <person name="Liu Z."/>
            <person name="Muller J."/>
            <person name="Li T."/>
            <person name="Alvey R.M."/>
            <person name="Vogl K."/>
            <person name="Frigaard N.U."/>
            <person name="Rockwell N.C."/>
            <person name="Boyd E.S."/>
            <person name="Tomsho L.P."/>
            <person name="Schuster S.C."/>
            <person name="Henke P."/>
            <person name="Rohde M."/>
            <person name="Overmann J."/>
            <person name="Bryant D.A."/>
        </authorList>
    </citation>
    <scope>NUCLEOTIDE SEQUENCE [LARGE SCALE GENOMIC DNA]</scope>
    <source>
        <strain evidence="4">CR</strain>
    </source>
</reference>
<dbReference type="InterPro" id="IPR036217">
    <property type="entry name" value="MethylDNA_cys_MeTrfase_DNAb"/>
</dbReference>
<accession>U5N500</accession>
<dbReference type="GO" id="GO:0006281">
    <property type="term" value="P:DNA repair"/>
    <property type="evidence" value="ECO:0007669"/>
    <property type="project" value="InterPro"/>
</dbReference>
<gene>
    <name evidence="4" type="ORF">Cenrod_0283</name>
</gene>
<dbReference type="PATRIC" id="fig|946483.4.peg.281"/>
<dbReference type="NCBIfam" id="TIGR00589">
    <property type="entry name" value="ogt"/>
    <property type="match status" value="1"/>
</dbReference>
<dbReference type="InterPro" id="IPR014048">
    <property type="entry name" value="MethylDNA_cys_MeTrfase_DNA-bd"/>
</dbReference>
<dbReference type="GO" id="GO:0032259">
    <property type="term" value="P:methylation"/>
    <property type="evidence" value="ECO:0007669"/>
    <property type="project" value="UniProtKB-KW"/>
</dbReference>
<dbReference type="SUPFAM" id="SSF53155">
    <property type="entry name" value="Methylated DNA-protein cysteine methyltransferase domain"/>
    <property type="match status" value="1"/>
</dbReference>
<dbReference type="CDD" id="cd06445">
    <property type="entry name" value="ATase"/>
    <property type="match status" value="1"/>
</dbReference>
<dbReference type="eggNOG" id="COG0350">
    <property type="taxonomic scope" value="Bacteria"/>
</dbReference>
<dbReference type="InterPro" id="IPR008332">
    <property type="entry name" value="MethylG_MeTrfase_N"/>
</dbReference>
<dbReference type="Proteomes" id="UP000017184">
    <property type="component" value="Chromosome"/>
</dbReference>
<dbReference type="SUPFAM" id="SSF46767">
    <property type="entry name" value="Methylated DNA-protein cysteine methyltransferase, C-terminal domain"/>
    <property type="match status" value="1"/>
</dbReference>
<keyword evidence="1" id="KW-0227">DNA damage</keyword>
<dbReference type="HOGENOM" id="CLU_000445_52_2_4"/>
<dbReference type="KEGG" id="cbx:Cenrod_0283"/>
<dbReference type="InterPro" id="IPR036631">
    <property type="entry name" value="MGMT_N_sf"/>
</dbReference>
<dbReference type="InterPro" id="IPR036388">
    <property type="entry name" value="WH-like_DNA-bd_sf"/>
</dbReference>
<feature type="domain" description="Methylguanine DNA methyltransferase ribonuclease-like" evidence="3">
    <location>
        <begin position="27"/>
        <end position="88"/>
    </location>
</feature>
<dbReference type="PANTHER" id="PTHR10815">
    <property type="entry name" value="METHYLATED-DNA--PROTEIN-CYSTEINE METHYLTRANSFERASE"/>
    <property type="match status" value="1"/>
</dbReference>
<dbReference type="Gene3D" id="1.10.10.10">
    <property type="entry name" value="Winged helix-like DNA-binding domain superfamily/Winged helix DNA-binding domain"/>
    <property type="match status" value="1"/>
</dbReference>
<evidence type="ECO:0000313" key="5">
    <source>
        <dbReference type="Proteomes" id="UP000017184"/>
    </source>
</evidence>
<protein>
    <submittedName>
        <fullName evidence="4">Methylated-DNA-[protein]-cysteine S-methyltransferase</fullName>
    </submittedName>
</protein>
<dbReference type="Pfam" id="PF01035">
    <property type="entry name" value="DNA_binding_1"/>
    <property type="match status" value="1"/>
</dbReference>
<keyword evidence="4" id="KW-0489">Methyltransferase</keyword>
<name>U5N500_9BURK</name>
<dbReference type="OrthoDB" id="9802228at2"/>
<dbReference type="EMBL" id="CP004885">
    <property type="protein sequence ID" value="AGX86407.1"/>
    <property type="molecule type" value="Genomic_DNA"/>
</dbReference>
<feature type="domain" description="Methylated-DNA-[protein]-cysteine S-methyltransferase DNA binding" evidence="2">
    <location>
        <begin position="96"/>
        <end position="177"/>
    </location>
</feature>
<keyword evidence="5" id="KW-1185">Reference proteome</keyword>
<evidence type="ECO:0000259" key="3">
    <source>
        <dbReference type="Pfam" id="PF02870"/>
    </source>
</evidence>
<dbReference type="Gene3D" id="3.30.160.70">
    <property type="entry name" value="Methylated DNA-protein cysteine methyltransferase domain"/>
    <property type="match status" value="1"/>
</dbReference>
<sequence length="181" mass="19091">MNTALLCTGTLYSSPFPSPLPSPFPNPLGCLALASHAGELIGAWFVDARPACTASWNVQPGMSPVLDQAVEELAEYFAGKRTRFDVPLGHRLGSSFCHAVWEQTRAIPYGTTIAYGALGKYIAKDGKACAPRAVAAALRANPLLLFQPCHRVVYASGALSGYAAGTDRKAALLRLESGLGI</sequence>
<evidence type="ECO:0000313" key="4">
    <source>
        <dbReference type="EMBL" id="AGX86407.1"/>
    </source>
</evidence>
<dbReference type="RefSeq" id="WP_022771228.1">
    <property type="nucleotide sequence ID" value="NC_022576.1"/>
</dbReference>
<evidence type="ECO:0000259" key="2">
    <source>
        <dbReference type="Pfam" id="PF01035"/>
    </source>
</evidence>
<evidence type="ECO:0000256" key="1">
    <source>
        <dbReference type="ARBA" id="ARBA00022763"/>
    </source>
</evidence>
<dbReference type="STRING" id="946483.Cenrod_0283"/>
<dbReference type="Pfam" id="PF02870">
    <property type="entry name" value="Methyltransf_1N"/>
    <property type="match status" value="1"/>
</dbReference>
<organism evidence="4 5">
    <name type="scientific">Candidatus Symbiobacter mobilis CR</name>
    <dbReference type="NCBI Taxonomy" id="946483"/>
    <lineage>
        <taxon>Bacteria</taxon>
        <taxon>Pseudomonadati</taxon>
        <taxon>Pseudomonadota</taxon>
        <taxon>Betaproteobacteria</taxon>
        <taxon>Burkholderiales</taxon>
        <taxon>Comamonadaceae</taxon>
    </lineage>
</organism>
<proteinExistence type="predicted"/>
<dbReference type="AlphaFoldDB" id="U5N500"/>
<dbReference type="GO" id="GO:0003908">
    <property type="term" value="F:methylated-DNA-[protein]-cysteine S-methyltransferase activity"/>
    <property type="evidence" value="ECO:0007669"/>
    <property type="project" value="InterPro"/>
</dbReference>